<sequence>MSDRVPNGKKIRLLNIVDEFTRESLKMVVDTSLFGLRIARELEELIKNRGCPRQIISDNRTEFTSMAVLK</sequence>
<dbReference type="InterPro" id="IPR001584">
    <property type="entry name" value="Integrase_cat-core"/>
</dbReference>
<dbReference type="Gene3D" id="3.30.420.10">
    <property type="entry name" value="Ribonuclease H-like superfamily/Ribonuclease H"/>
    <property type="match status" value="1"/>
</dbReference>
<organism evidence="2 3">
    <name type="scientific">Candidatus Protochlamydia naegleriophila</name>
    <dbReference type="NCBI Taxonomy" id="389348"/>
    <lineage>
        <taxon>Bacteria</taxon>
        <taxon>Pseudomonadati</taxon>
        <taxon>Chlamydiota</taxon>
        <taxon>Chlamydiia</taxon>
        <taxon>Parachlamydiales</taxon>
        <taxon>Parachlamydiaceae</taxon>
        <taxon>Candidatus Protochlamydia</taxon>
    </lineage>
</organism>
<dbReference type="PATRIC" id="fig|389348.3.peg.1417"/>
<protein>
    <submittedName>
        <fullName evidence="2">Integrase</fullName>
    </submittedName>
</protein>
<dbReference type="InterPro" id="IPR012337">
    <property type="entry name" value="RNaseH-like_sf"/>
</dbReference>
<gene>
    <name evidence="2" type="ORF">PNK_1269</name>
</gene>
<name>A0A0U5JGJ2_9BACT</name>
<accession>A0A0U5JGJ2</accession>
<dbReference type="EMBL" id="LN879502">
    <property type="protein sequence ID" value="CUI16886.1"/>
    <property type="molecule type" value="Genomic_DNA"/>
</dbReference>
<evidence type="ECO:0000313" key="3">
    <source>
        <dbReference type="Proteomes" id="UP000069902"/>
    </source>
</evidence>
<evidence type="ECO:0000259" key="1">
    <source>
        <dbReference type="PROSITE" id="PS50994"/>
    </source>
</evidence>
<evidence type="ECO:0000313" key="2">
    <source>
        <dbReference type="EMBL" id="CUI16886.1"/>
    </source>
</evidence>
<dbReference type="GO" id="GO:0003676">
    <property type="term" value="F:nucleic acid binding"/>
    <property type="evidence" value="ECO:0007669"/>
    <property type="project" value="InterPro"/>
</dbReference>
<feature type="domain" description="Integrase catalytic" evidence="1">
    <location>
        <begin position="1"/>
        <end position="70"/>
    </location>
</feature>
<reference evidence="3" key="1">
    <citation type="submission" date="2015-09" db="EMBL/GenBank/DDBJ databases">
        <authorList>
            <person name="Bertelli C."/>
        </authorList>
    </citation>
    <scope>NUCLEOTIDE SEQUENCE [LARGE SCALE GENOMIC DNA]</scope>
    <source>
        <strain evidence="3">KNic</strain>
    </source>
</reference>
<dbReference type="AlphaFoldDB" id="A0A0U5JGJ2"/>
<dbReference type="InterPro" id="IPR036397">
    <property type="entry name" value="RNaseH_sf"/>
</dbReference>
<dbReference type="KEGG" id="pnl:PNK_1269"/>
<dbReference type="PANTHER" id="PTHR47515">
    <property type="entry name" value="LOW CALCIUM RESPONSE LOCUS PROTEIN T"/>
    <property type="match status" value="1"/>
</dbReference>
<dbReference type="Pfam" id="PF00665">
    <property type="entry name" value="rve"/>
    <property type="match status" value="1"/>
</dbReference>
<dbReference type="InParanoid" id="A0A0U5JGJ2"/>
<keyword evidence="3" id="KW-1185">Reference proteome</keyword>
<proteinExistence type="predicted"/>
<dbReference type="PANTHER" id="PTHR47515:SF1">
    <property type="entry name" value="BLR2054 PROTEIN"/>
    <property type="match status" value="1"/>
</dbReference>
<dbReference type="GO" id="GO:0015074">
    <property type="term" value="P:DNA integration"/>
    <property type="evidence" value="ECO:0007669"/>
    <property type="project" value="InterPro"/>
</dbReference>
<dbReference type="Proteomes" id="UP000069902">
    <property type="component" value="Chromosome cPNK"/>
</dbReference>
<dbReference type="SUPFAM" id="SSF53098">
    <property type="entry name" value="Ribonuclease H-like"/>
    <property type="match status" value="1"/>
</dbReference>
<dbReference type="PROSITE" id="PS50994">
    <property type="entry name" value="INTEGRASE"/>
    <property type="match status" value="1"/>
</dbReference>